<evidence type="ECO:0000313" key="2">
    <source>
        <dbReference type="EMBL" id="EHB41285.1"/>
    </source>
</evidence>
<proteinExistence type="predicted"/>
<accession>A0A6C8G5Q4</accession>
<name>A0A6C8G5Q4_SALIN</name>
<sequence>MEKGERVPAGAIRSGDERTHHYSYDRHHRLVSYRCTEGYGNVATVEKSSPLYGNCQPVPWSKHELVKV</sequence>
<gene>
    <name evidence="2" type="ORF">SEENIN0B_01136</name>
</gene>
<dbReference type="EMBL" id="AFYI01000002">
    <property type="protein sequence ID" value="EHB41285.1"/>
    <property type="molecule type" value="Genomic_DNA"/>
</dbReference>
<dbReference type="Proteomes" id="UP000004564">
    <property type="component" value="Chromosome"/>
</dbReference>
<organism evidence="2 3">
    <name type="scientific">Salmonella enterica subsp. enterica serovar Infantis str. SARB27</name>
    <dbReference type="NCBI Taxonomy" id="596155"/>
    <lineage>
        <taxon>Bacteria</taxon>
        <taxon>Pseudomonadati</taxon>
        <taxon>Pseudomonadota</taxon>
        <taxon>Gammaproteobacteria</taxon>
        <taxon>Enterobacterales</taxon>
        <taxon>Enterobacteriaceae</taxon>
        <taxon>Salmonella</taxon>
    </lineage>
</organism>
<evidence type="ECO:0000256" key="1">
    <source>
        <dbReference type="SAM" id="MobiDB-lite"/>
    </source>
</evidence>
<feature type="region of interest" description="Disordered" evidence="1">
    <location>
        <begin position="1"/>
        <end position="20"/>
    </location>
</feature>
<evidence type="ECO:0000313" key="3">
    <source>
        <dbReference type="Proteomes" id="UP000004564"/>
    </source>
</evidence>
<comment type="caution">
    <text evidence="2">The sequence shown here is derived from an EMBL/GenBank/DDBJ whole genome shotgun (WGS) entry which is preliminary data.</text>
</comment>
<protein>
    <recommendedName>
        <fullName evidence="4">RHS repeat protein</fullName>
    </recommendedName>
</protein>
<evidence type="ECO:0008006" key="4">
    <source>
        <dbReference type="Google" id="ProtNLM"/>
    </source>
</evidence>
<reference evidence="2 3" key="1">
    <citation type="submission" date="2011-09" db="EMBL/GenBank/DDBJ databases">
        <authorList>
            <person name="McClelland M."/>
            <person name="Clifton S."/>
            <person name="Porwollik S."/>
            <person name="Cheng P."/>
            <person name="Wollam A."/>
            <person name="Wang C."/>
            <person name="Pepin K."/>
            <person name="Bhonagiri V."/>
            <person name="Fulton R."/>
            <person name="Fulton L.F."/>
            <person name="Delehaunty K."/>
            <person name="Fronick C."/>
            <person name="O'Laughlin M."/>
            <person name="Godfrey J."/>
            <person name="Waligorski J."/>
            <person name="Appelbaum E."/>
            <person name="Farmer C."/>
            <person name="Strong C."/>
            <person name="Tomlinson C."/>
            <person name="Hou S."/>
            <person name="Minx P."/>
            <person name="Warren W."/>
            <person name="Wilson R.K."/>
        </authorList>
    </citation>
    <scope>NUCLEOTIDE SEQUENCE [LARGE SCALE GENOMIC DNA]</scope>
    <source>
        <strain evidence="3">SARB 27</strain>
    </source>
</reference>
<dbReference type="AlphaFoldDB" id="A0A6C8G5Q4"/>